<dbReference type="KEGG" id="tet:TTHERM_000014929"/>
<evidence type="ECO:0000313" key="3">
    <source>
        <dbReference type="Proteomes" id="UP000009168"/>
    </source>
</evidence>
<name>W7XKB5_TETTS</name>
<evidence type="ECO:0000256" key="1">
    <source>
        <dbReference type="SAM" id="MobiDB-lite"/>
    </source>
</evidence>
<feature type="compositionally biased region" description="Basic residues" evidence="1">
    <location>
        <begin position="419"/>
        <end position="429"/>
    </location>
</feature>
<accession>W7XKB5</accession>
<feature type="compositionally biased region" description="Low complexity" evidence="1">
    <location>
        <begin position="632"/>
        <end position="643"/>
    </location>
</feature>
<dbReference type="Proteomes" id="UP000009168">
    <property type="component" value="Unassembled WGS sequence"/>
</dbReference>
<feature type="compositionally biased region" description="Acidic residues" evidence="1">
    <location>
        <begin position="592"/>
        <end position="610"/>
    </location>
</feature>
<evidence type="ECO:0000313" key="2">
    <source>
        <dbReference type="EMBL" id="EWS76361.1"/>
    </source>
</evidence>
<organism evidence="2 3">
    <name type="scientific">Tetrahymena thermophila (strain SB210)</name>
    <dbReference type="NCBI Taxonomy" id="312017"/>
    <lineage>
        <taxon>Eukaryota</taxon>
        <taxon>Sar</taxon>
        <taxon>Alveolata</taxon>
        <taxon>Ciliophora</taxon>
        <taxon>Intramacronucleata</taxon>
        <taxon>Oligohymenophorea</taxon>
        <taxon>Hymenostomatida</taxon>
        <taxon>Tetrahymenina</taxon>
        <taxon>Tetrahymenidae</taxon>
        <taxon>Tetrahymena</taxon>
    </lineage>
</organism>
<feature type="compositionally biased region" description="Polar residues" evidence="1">
    <location>
        <begin position="531"/>
        <end position="549"/>
    </location>
</feature>
<dbReference type="InParanoid" id="W7XKB5"/>
<proteinExistence type="predicted"/>
<feature type="compositionally biased region" description="Acidic residues" evidence="1">
    <location>
        <begin position="509"/>
        <end position="528"/>
    </location>
</feature>
<reference evidence="3" key="1">
    <citation type="journal article" date="2006" name="PLoS Biol.">
        <title>Macronuclear genome sequence of the ciliate Tetrahymena thermophila, a model eukaryote.</title>
        <authorList>
            <person name="Eisen J.A."/>
            <person name="Coyne R.S."/>
            <person name="Wu M."/>
            <person name="Wu D."/>
            <person name="Thiagarajan M."/>
            <person name="Wortman J.R."/>
            <person name="Badger J.H."/>
            <person name="Ren Q."/>
            <person name="Amedeo P."/>
            <person name="Jones K.M."/>
            <person name="Tallon L.J."/>
            <person name="Delcher A.L."/>
            <person name="Salzberg S.L."/>
            <person name="Silva J.C."/>
            <person name="Haas B.J."/>
            <person name="Majoros W.H."/>
            <person name="Farzad M."/>
            <person name="Carlton J.M."/>
            <person name="Smith R.K. Jr."/>
            <person name="Garg J."/>
            <person name="Pearlman R.E."/>
            <person name="Karrer K.M."/>
            <person name="Sun L."/>
            <person name="Manning G."/>
            <person name="Elde N.C."/>
            <person name="Turkewitz A.P."/>
            <person name="Asai D.J."/>
            <person name="Wilkes D.E."/>
            <person name="Wang Y."/>
            <person name="Cai H."/>
            <person name="Collins K."/>
            <person name="Stewart B.A."/>
            <person name="Lee S.R."/>
            <person name="Wilamowska K."/>
            <person name="Weinberg Z."/>
            <person name="Ruzzo W.L."/>
            <person name="Wloga D."/>
            <person name="Gaertig J."/>
            <person name="Frankel J."/>
            <person name="Tsao C.-C."/>
            <person name="Gorovsky M.A."/>
            <person name="Keeling P.J."/>
            <person name="Waller R.F."/>
            <person name="Patron N.J."/>
            <person name="Cherry J.M."/>
            <person name="Stover N.A."/>
            <person name="Krieger C.J."/>
            <person name="del Toro C."/>
            <person name="Ryder H.F."/>
            <person name="Williamson S.C."/>
            <person name="Barbeau R.A."/>
            <person name="Hamilton E.P."/>
            <person name="Orias E."/>
        </authorList>
    </citation>
    <scope>NUCLEOTIDE SEQUENCE [LARGE SCALE GENOMIC DNA]</scope>
    <source>
        <strain evidence="3">SB210</strain>
    </source>
</reference>
<protein>
    <submittedName>
        <fullName evidence="2">Kinesin motor domain protein</fullName>
    </submittedName>
</protein>
<feature type="compositionally biased region" description="Basic and acidic residues" evidence="1">
    <location>
        <begin position="568"/>
        <end position="584"/>
    </location>
</feature>
<dbReference type="GeneID" id="24436826"/>
<sequence length="663" mass="77604">MDPKKKKILNIPENKGLIHNFKFDIEIPFAPNAFPKTLYYQLDQERHTRPKVLNADVKGMCNLFVNCDLGLPIDDLNMKPHIYNLQEGNDNHHLGDNGNTNSNQLHPDDLALINEDIIVSDTEEDEETLKTQKEQKLLDQRIKEEQQRFLMKQQMLQKQSELAKDKDTDFSQGFEQVKLAIEHSFVTSNNIKLEEIKHPSDPNRSIKKVFNILPNLANQSLKLGVISHKQKVESLTNSFSKGRFCTLFKDISFQDKNQKVFRLFVQKLQDEEPYKPKTLFEEDMIEVESQYNELFQEDEEVVIEKPDEEQLNHNQIKLKNKSVFNYSDHSTKLQGNDILLLFPKQAQNDQIQNTYFQKVEFQISLDQEKKELAFADNVRQQIELDRYVKMDIIDEEQIKLMKQIDQEIVDEEFGNQKETKKKSIKQKSHRQNDYDDEEDDGDFDMEEELEDEDEELQDDDDDEVNKKSSVNKQVPTKSYNLRESRKQNNVFNQLSAEKKSSNIVTAAAQEEDNEAEEQINDIFSDDEKDNNNNNHIGSAQNVTQSQANQLIEEDEEDDEQFQFGANRQKADSDDKDNQWADSKYKKSKNNHEDDDFINDEEEEEEEEIEDVSSVSGHKDQENGDEALQKYFQSQQQQQSQQPQLNTGQIEEMTDDEEDDEFPL</sequence>
<gene>
    <name evidence="2" type="ORF">TTHERM_000014929</name>
</gene>
<keyword evidence="3" id="KW-1185">Reference proteome</keyword>
<dbReference type="EMBL" id="GG662845">
    <property type="protein sequence ID" value="EWS76361.1"/>
    <property type="molecule type" value="Genomic_DNA"/>
</dbReference>
<dbReference type="RefSeq" id="XP_012651145.1">
    <property type="nucleotide sequence ID" value="XM_012795691.1"/>
</dbReference>
<dbReference type="AlphaFoldDB" id="W7XKB5"/>
<feature type="region of interest" description="Disordered" evidence="1">
    <location>
        <begin position="415"/>
        <end position="663"/>
    </location>
</feature>
<feature type="compositionally biased region" description="Acidic residues" evidence="1">
    <location>
        <begin position="551"/>
        <end position="560"/>
    </location>
</feature>
<feature type="compositionally biased region" description="Acidic residues" evidence="1">
    <location>
        <begin position="651"/>
        <end position="663"/>
    </location>
</feature>
<feature type="compositionally biased region" description="Acidic residues" evidence="1">
    <location>
        <begin position="434"/>
        <end position="463"/>
    </location>
</feature>
<feature type="compositionally biased region" description="Polar residues" evidence="1">
    <location>
        <begin position="467"/>
        <end position="479"/>
    </location>
</feature>